<dbReference type="Proteomes" id="UP001457282">
    <property type="component" value="Unassembled WGS sequence"/>
</dbReference>
<sequence>MNAQAIKEIKERNAQARAKETKVNTVDNRSSVGKGQEQRNVQVVHQSHPLLIKNTSGGVLTGAAAAVASTLQSAKEAISKNE</sequence>
<feature type="compositionally biased region" description="Basic and acidic residues" evidence="1">
    <location>
        <begin position="13"/>
        <end position="22"/>
    </location>
</feature>
<dbReference type="AlphaFoldDB" id="A0AAW1YK86"/>
<protein>
    <submittedName>
        <fullName evidence="2">Uncharacterized protein</fullName>
    </submittedName>
</protein>
<feature type="region of interest" description="Disordered" evidence="1">
    <location>
        <begin position="13"/>
        <end position="38"/>
    </location>
</feature>
<comment type="caution">
    <text evidence="2">The sequence shown here is derived from an EMBL/GenBank/DDBJ whole genome shotgun (WGS) entry which is preliminary data.</text>
</comment>
<reference evidence="2 3" key="1">
    <citation type="journal article" date="2023" name="G3 (Bethesda)">
        <title>A chromosome-length genome assembly and annotation of blackberry (Rubus argutus, cv. 'Hillquist').</title>
        <authorList>
            <person name="Bruna T."/>
            <person name="Aryal R."/>
            <person name="Dudchenko O."/>
            <person name="Sargent D.J."/>
            <person name="Mead D."/>
            <person name="Buti M."/>
            <person name="Cavallini A."/>
            <person name="Hytonen T."/>
            <person name="Andres J."/>
            <person name="Pham M."/>
            <person name="Weisz D."/>
            <person name="Mascagni F."/>
            <person name="Usai G."/>
            <person name="Natali L."/>
            <person name="Bassil N."/>
            <person name="Fernandez G.E."/>
            <person name="Lomsadze A."/>
            <person name="Armour M."/>
            <person name="Olukolu B."/>
            <person name="Poorten T."/>
            <person name="Britton C."/>
            <person name="Davik J."/>
            <person name="Ashrafi H."/>
            <person name="Aiden E.L."/>
            <person name="Borodovsky M."/>
            <person name="Worthington M."/>
        </authorList>
    </citation>
    <scope>NUCLEOTIDE SEQUENCE [LARGE SCALE GENOMIC DNA]</scope>
    <source>
        <strain evidence="2">PI 553951</strain>
    </source>
</reference>
<dbReference type="EMBL" id="JBEDUW010000001">
    <property type="protein sequence ID" value="KAK9949016.1"/>
    <property type="molecule type" value="Genomic_DNA"/>
</dbReference>
<evidence type="ECO:0000256" key="1">
    <source>
        <dbReference type="SAM" id="MobiDB-lite"/>
    </source>
</evidence>
<organism evidence="2 3">
    <name type="scientific">Rubus argutus</name>
    <name type="common">Southern blackberry</name>
    <dbReference type="NCBI Taxonomy" id="59490"/>
    <lineage>
        <taxon>Eukaryota</taxon>
        <taxon>Viridiplantae</taxon>
        <taxon>Streptophyta</taxon>
        <taxon>Embryophyta</taxon>
        <taxon>Tracheophyta</taxon>
        <taxon>Spermatophyta</taxon>
        <taxon>Magnoliopsida</taxon>
        <taxon>eudicotyledons</taxon>
        <taxon>Gunneridae</taxon>
        <taxon>Pentapetalae</taxon>
        <taxon>rosids</taxon>
        <taxon>fabids</taxon>
        <taxon>Rosales</taxon>
        <taxon>Rosaceae</taxon>
        <taxon>Rosoideae</taxon>
        <taxon>Rosoideae incertae sedis</taxon>
        <taxon>Rubus</taxon>
    </lineage>
</organism>
<evidence type="ECO:0000313" key="2">
    <source>
        <dbReference type="EMBL" id="KAK9949016.1"/>
    </source>
</evidence>
<name>A0AAW1YK86_RUBAR</name>
<evidence type="ECO:0000313" key="3">
    <source>
        <dbReference type="Proteomes" id="UP001457282"/>
    </source>
</evidence>
<gene>
    <name evidence="2" type="ORF">M0R45_004564</name>
</gene>
<accession>A0AAW1YK86</accession>
<keyword evidence="3" id="KW-1185">Reference proteome</keyword>
<feature type="compositionally biased region" description="Polar residues" evidence="1">
    <location>
        <begin position="23"/>
        <end position="38"/>
    </location>
</feature>
<proteinExistence type="predicted"/>